<evidence type="ECO:0000313" key="2">
    <source>
        <dbReference type="EMBL" id="POS83830.1"/>
    </source>
</evidence>
<sequence length="794" mass="91234">MEITPISDNIRVEDFLNEKLQKFSDLDNLESLIASVEVQQKHLEEQNDNLKQVHDVQSKLSEAKQASAERNSAMLKRANEFEKHHKSVQRSLIAINASETPELALHRLKLPMDKLKKVEIAHGYIEFLNDIEYLKNHAKRNLPSNYNLALESYGKITKISSLLQSFQDSNEEATLNLNLHVQKTAVNLWAEMKKIMCDDFEVLLKRSSWPNISCTFSKECNEGFKRLLEFQSQEIFDNRKSHILLPMKVITRNLVLEFQYHFSGDKVTNQTHRLGDYFFEWFLSTVAKWEGFLLKNVTHILAIHFKDTSLAADTSYVDPIAAFINSLFPVLQEKVESLTKEILTQPQLLSKFITQLLDFDDSLKTRFKYNISSHETAKECLTSHILEKYFNDWYEVEKRFALDRYQEIIQAKNNGEIDYDSSPLGKSKSTYGSSQVTDLIANITVKYKRLQNFSHKIKFFIGIQAEILDLYLGRLNDALEYYQTANSTVGRTIHGVTKEELEEIKGIKGIDKLCRVFGSADHLINIIKEWINDEFFIVLYDQLQSRVASTDSTAKVASNKMASELIECTSKAVGYDNDGSLFDTTLETFERQRKRAESLITQAIKYDLPNIFRPYLTKSQWTTVGEVSLLESTSILITPELDLPLQVLQTYVQFLHRVLADAPFRRIIREVIKKLQDLLFYELLLNQDFTLLGSVRFSQDITAILSLINFSLSSKSQVPFDMPLLREGALLLSLSDSIEDANNSFSGVSKAIFSTNQEATQTLKKLGITHLSNSDARTVLERRINESEMEKELF</sequence>
<evidence type="ECO:0008006" key="4">
    <source>
        <dbReference type="Google" id="ProtNLM"/>
    </source>
</evidence>
<feature type="coiled-coil region" evidence="1">
    <location>
        <begin position="26"/>
        <end position="53"/>
    </location>
</feature>
<dbReference type="STRING" id="225359.A0A2S4PP67"/>
<evidence type="ECO:0000313" key="3">
    <source>
        <dbReference type="Proteomes" id="UP000237438"/>
    </source>
</evidence>
<dbReference type="AlphaFoldDB" id="A0A2S4PP67"/>
<reference evidence="2 3" key="1">
    <citation type="submission" date="2017-10" db="EMBL/GenBank/DDBJ databases">
        <title>Development of genomic resources for the powdery mildew, Erysiphe pulchra.</title>
        <authorList>
            <person name="Wadl P.A."/>
            <person name="Mack B.M."/>
            <person name="Moore G."/>
            <person name="Beltz S.B."/>
        </authorList>
    </citation>
    <scope>NUCLEOTIDE SEQUENCE [LARGE SCALE GENOMIC DNA]</scope>
    <source>
        <strain evidence="2">Cflorida</strain>
    </source>
</reference>
<dbReference type="InterPro" id="IPR042044">
    <property type="entry name" value="EXOC6PINT-1/Sec15/Tip20_C_dom2"/>
</dbReference>
<dbReference type="EMBL" id="PEDP01001324">
    <property type="protein sequence ID" value="POS83830.1"/>
    <property type="molecule type" value="Genomic_DNA"/>
</dbReference>
<name>A0A2S4PP67_9PEZI</name>
<dbReference type="Proteomes" id="UP000237438">
    <property type="component" value="Unassembled WGS sequence"/>
</dbReference>
<organism evidence="2 3">
    <name type="scientific">Erysiphe pulchra</name>
    <dbReference type="NCBI Taxonomy" id="225359"/>
    <lineage>
        <taxon>Eukaryota</taxon>
        <taxon>Fungi</taxon>
        <taxon>Dikarya</taxon>
        <taxon>Ascomycota</taxon>
        <taxon>Pezizomycotina</taxon>
        <taxon>Leotiomycetes</taxon>
        <taxon>Erysiphales</taxon>
        <taxon>Erysiphaceae</taxon>
        <taxon>Erysiphe</taxon>
    </lineage>
</organism>
<dbReference type="PANTHER" id="PTHR13520:SF0">
    <property type="entry name" value="RAD50-INTERACTING PROTEIN 1"/>
    <property type="match status" value="1"/>
</dbReference>
<dbReference type="PANTHER" id="PTHR13520">
    <property type="entry name" value="RAD50-INTERACTING PROTEIN 1 RINT-1"/>
    <property type="match status" value="1"/>
</dbReference>
<dbReference type="PROSITE" id="PS51386">
    <property type="entry name" value="RINT1_TIP20"/>
    <property type="match status" value="1"/>
</dbReference>
<dbReference type="GO" id="GO:0070939">
    <property type="term" value="C:Dsl1/NZR complex"/>
    <property type="evidence" value="ECO:0007669"/>
    <property type="project" value="InterPro"/>
</dbReference>
<dbReference type="GO" id="GO:0006888">
    <property type="term" value="P:endoplasmic reticulum to Golgi vesicle-mediated transport"/>
    <property type="evidence" value="ECO:0007669"/>
    <property type="project" value="InterPro"/>
</dbReference>
<accession>A0A2S4PP67</accession>
<comment type="caution">
    <text evidence="2">The sequence shown here is derived from an EMBL/GenBank/DDBJ whole genome shotgun (WGS) entry which is preliminary data.</text>
</comment>
<dbReference type="Pfam" id="PF04437">
    <property type="entry name" value="RINT1_TIP1"/>
    <property type="match status" value="1"/>
</dbReference>
<keyword evidence="3" id="KW-1185">Reference proteome</keyword>
<dbReference type="GO" id="GO:0060628">
    <property type="term" value="P:regulation of ER to Golgi vesicle-mediated transport"/>
    <property type="evidence" value="ECO:0007669"/>
    <property type="project" value="TreeGrafter"/>
</dbReference>
<dbReference type="Gene3D" id="1.20.58.670">
    <property type="entry name" value="Dsl1p vesicle tethering complex, Tip20p subunit, domain D"/>
    <property type="match status" value="1"/>
</dbReference>
<keyword evidence="1" id="KW-0175">Coiled coil</keyword>
<dbReference type="OrthoDB" id="2189254at2759"/>
<dbReference type="InterPro" id="IPR007528">
    <property type="entry name" value="RINT1_Tip20"/>
</dbReference>
<gene>
    <name evidence="2" type="ORF">EPUL_002759</name>
</gene>
<protein>
    <recommendedName>
        <fullName evidence="4">RAD50-interacting protein 1</fullName>
    </recommendedName>
</protein>
<dbReference type="GO" id="GO:0006890">
    <property type="term" value="P:retrograde vesicle-mediated transport, Golgi to endoplasmic reticulum"/>
    <property type="evidence" value="ECO:0007669"/>
    <property type="project" value="InterPro"/>
</dbReference>
<proteinExistence type="predicted"/>
<evidence type="ECO:0000256" key="1">
    <source>
        <dbReference type="SAM" id="Coils"/>
    </source>
</evidence>